<dbReference type="GO" id="GO:0007165">
    <property type="term" value="P:signal transduction"/>
    <property type="evidence" value="ECO:0007669"/>
    <property type="project" value="InterPro"/>
</dbReference>
<dbReference type="SMART" id="SM00260">
    <property type="entry name" value="CheW"/>
    <property type="match status" value="1"/>
</dbReference>
<dbReference type="PANTHER" id="PTHR22617:SF43">
    <property type="entry name" value="PROTEIN PILI"/>
    <property type="match status" value="1"/>
</dbReference>
<dbReference type="GO" id="GO:0006935">
    <property type="term" value="P:chemotaxis"/>
    <property type="evidence" value="ECO:0007669"/>
    <property type="project" value="InterPro"/>
</dbReference>
<organism evidence="3 4">
    <name type="scientific">Ramlibacter tataouinensis (strain ATCC BAA-407 / DSM 14655 / LMG 21543 / TTB310)</name>
    <dbReference type="NCBI Taxonomy" id="365046"/>
    <lineage>
        <taxon>Bacteria</taxon>
        <taxon>Pseudomonadati</taxon>
        <taxon>Pseudomonadota</taxon>
        <taxon>Betaproteobacteria</taxon>
        <taxon>Burkholderiales</taxon>
        <taxon>Comamonadaceae</taxon>
        <taxon>Ramlibacter</taxon>
    </lineage>
</organism>
<dbReference type="PANTHER" id="PTHR22617">
    <property type="entry name" value="CHEMOTAXIS SENSOR HISTIDINE KINASE-RELATED"/>
    <property type="match status" value="1"/>
</dbReference>
<keyword evidence="4" id="KW-1185">Reference proteome</keyword>
<reference evidence="3 4" key="2">
    <citation type="journal article" date="2011" name="PLoS ONE">
        <title>The Cyst-Dividing Bacterium Ramlibacter tataouinensis TTB310 Genome Reveals a Well-Stocked Toolbox for Adaptation to a Desert Environment.</title>
        <authorList>
            <person name="De Luca G."/>
            <person name="Barakat M."/>
            <person name="Ortet P."/>
            <person name="Fochesato S."/>
            <person name="Jourlin-Castelli C."/>
            <person name="Ansaldi M."/>
            <person name="Py B."/>
            <person name="Fichant G."/>
            <person name="Coutinho P.M."/>
            <person name="Voulhoux R."/>
            <person name="Bastien O."/>
            <person name="Marechal E."/>
            <person name="Henrissat B."/>
            <person name="Quentin Y."/>
            <person name="Noirot P."/>
            <person name="Filloux A."/>
            <person name="Mejean V."/>
            <person name="Dubow M.S."/>
            <person name="Barras F."/>
            <person name="Barbe V."/>
            <person name="Weissenbach J."/>
            <person name="Mihalcescu I."/>
            <person name="Vermeglio A."/>
            <person name="Achouak W."/>
            <person name="Heulin T."/>
        </authorList>
    </citation>
    <scope>NUCLEOTIDE SEQUENCE [LARGE SCALE GENOMIC DNA]</scope>
    <source>
        <strain evidence="4">ATCC BAA-407 / DSM 14655 / LMG 21543 / TTB310</strain>
    </source>
</reference>
<dbReference type="EMBL" id="CP000245">
    <property type="protein sequence ID" value="AEG93023.1"/>
    <property type="molecule type" value="Genomic_DNA"/>
</dbReference>
<dbReference type="OrthoDB" id="8913033at2"/>
<evidence type="ECO:0000256" key="1">
    <source>
        <dbReference type="SAM" id="SignalP"/>
    </source>
</evidence>
<feature type="chain" id="PRO_5003335374" evidence="1">
    <location>
        <begin position="22"/>
        <end position="183"/>
    </location>
</feature>
<evidence type="ECO:0000259" key="2">
    <source>
        <dbReference type="PROSITE" id="PS50851"/>
    </source>
</evidence>
<dbReference type="eggNOG" id="COG0835">
    <property type="taxonomic scope" value="Bacteria"/>
</dbReference>
<feature type="domain" description="CheW-like" evidence="2">
    <location>
        <begin position="40"/>
        <end position="178"/>
    </location>
</feature>
<dbReference type="InterPro" id="IPR002545">
    <property type="entry name" value="CheW-lke_dom"/>
</dbReference>
<protein>
    <submittedName>
        <fullName evidence="3">Candidate twitching motility protein, chemotaxis protein cheW</fullName>
    </submittedName>
</protein>
<dbReference type="SUPFAM" id="SSF50341">
    <property type="entry name" value="CheW-like"/>
    <property type="match status" value="1"/>
</dbReference>
<keyword evidence="1" id="KW-0732">Signal</keyword>
<dbReference type="Gene3D" id="2.40.50.180">
    <property type="entry name" value="CheA-289, Domain 4"/>
    <property type="match status" value="1"/>
</dbReference>
<sequence length="183" mass="19224">MDAAFATLAPLAQLAPSQALAMPANAVLAFTAPLAAADQDERRQGFAVGGLRLMIRYEDGSELAELPASTALPNAPHWFVGTANLHGVLVPVFDLAAYLGVARGGRARPMLLVLGHSDDVTGMVIDGLPRRLRWNAAQVADPGTIPPALAGLVHNAVTVADELWLDLDMPALLDALESALRNH</sequence>
<dbReference type="HOGENOM" id="CLU_1474047_0_0_4"/>
<gene>
    <name evidence="3" type="primary">pilI</name>
    <name evidence="3" type="ordered locus">Rta_19310</name>
</gene>
<dbReference type="PROSITE" id="PS50851">
    <property type="entry name" value="CHEW"/>
    <property type="match status" value="1"/>
</dbReference>
<reference evidence="4" key="1">
    <citation type="submission" date="2006-01" db="EMBL/GenBank/DDBJ databases">
        <title>Genome of the cyst-dividing bacterium Ramlibacter tataouinensis.</title>
        <authorList>
            <person name="Barakat M."/>
            <person name="Ortet P."/>
            <person name="De Luca G."/>
            <person name="Jourlin-Castelli C."/>
            <person name="Ansaldi M."/>
            <person name="Py B."/>
            <person name="Fichant G."/>
            <person name="Coutinho P."/>
            <person name="Voulhoux R."/>
            <person name="Bastien O."/>
            <person name="Roy S."/>
            <person name="Marechal E."/>
            <person name="Henrissat B."/>
            <person name="Quentin Y."/>
            <person name="Noirot P."/>
            <person name="Filloux A."/>
            <person name="Mejean V."/>
            <person name="DuBow M."/>
            <person name="Barras F."/>
            <person name="Heulin T."/>
        </authorList>
    </citation>
    <scope>NUCLEOTIDE SEQUENCE [LARGE SCALE GENOMIC DNA]</scope>
    <source>
        <strain evidence="4">ATCC BAA-407 / DSM 14655 / LMG 21543 / TTB310</strain>
    </source>
</reference>
<dbReference type="InterPro" id="IPR039315">
    <property type="entry name" value="CheW"/>
</dbReference>
<name>F5XX79_RAMTT</name>
<proteinExistence type="predicted"/>
<dbReference type="STRING" id="365046.Rta_19310"/>
<accession>F5XX79</accession>
<dbReference type="RefSeq" id="WP_013901255.1">
    <property type="nucleotide sequence ID" value="NC_015677.1"/>
</dbReference>
<evidence type="ECO:0000313" key="4">
    <source>
        <dbReference type="Proteomes" id="UP000008385"/>
    </source>
</evidence>
<dbReference type="GO" id="GO:0005829">
    <property type="term" value="C:cytosol"/>
    <property type="evidence" value="ECO:0007669"/>
    <property type="project" value="TreeGrafter"/>
</dbReference>
<feature type="signal peptide" evidence="1">
    <location>
        <begin position="1"/>
        <end position="21"/>
    </location>
</feature>
<evidence type="ECO:0000313" key="3">
    <source>
        <dbReference type="EMBL" id="AEG93023.1"/>
    </source>
</evidence>
<dbReference type="Proteomes" id="UP000008385">
    <property type="component" value="Chromosome"/>
</dbReference>
<dbReference type="AlphaFoldDB" id="F5XX79"/>
<dbReference type="InterPro" id="IPR036061">
    <property type="entry name" value="CheW-like_dom_sf"/>
</dbReference>
<dbReference type="KEGG" id="rta:Rta_19310"/>
<dbReference type="Pfam" id="PF01584">
    <property type="entry name" value="CheW"/>
    <property type="match status" value="1"/>
</dbReference>